<dbReference type="Pfam" id="PF20064">
    <property type="entry name" value="DUF6463"/>
    <property type="match status" value="1"/>
</dbReference>
<evidence type="ECO:0000313" key="3">
    <source>
        <dbReference type="Proteomes" id="UP000664164"/>
    </source>
</evidence>
<proteinExistence type="predicted"/>
<dbReference type="InterPro" id="IPR045590">
    <property type="entry name" value="DUF6463"/>
</dbReference>
<feature type="transmembrane region" description="Helical" evidence="1">
    <location>
        <begin position="76"/>
        <end position="97"/>
    </location>
</feature>
<keyword evidence="1" id="KW-0472">Membrane</keyword>
<comment type="caution">
    <text evidence="2">The sequence shown here is derived from an EMBL/GenBank/DDBJ whole genome shotgun (WGS) entry which is preliminary data.</text>
</comment>
<dbReference type="Proteomes" id="UP000664164">
    <property type="component" value="Unassembled WGS sequence"/>
</dbReference>
<dbReference type="AlphaFoldDB" id="A0A939KJ98"/>
<dbReference type="EMBL" id="JAFNLL010000010">
    <property type="protein sequence ID" value="MBO1267494.1"/>
    <property type="molecule type" value="Genomic_DNA"/>
</dbReference>
<sequence>MTRVSDKAMKTRSDRGLQRKFNLTAAGGWVAIAGSVVHLVLTPISRAEVWADIVAAGWWNTITLRPSADQLRFAEAFWITPGSFAVPLFVLGILAVLSARKGHRLPAALGWILAIWGILCASLLPVSGAWLFILVGVLFVVGDRVRVLRH</sequence>
<accession>A0A939KJ98</accession>
<evidence type="ECO:0000313" key="2">
    <source>
        <dbReference type="EMBL" id="MBO1267494.1"/>
    </source>
</evidence>
<protein>
    <submittedName>
        <fullName evidence="2">Uncharacterized protein</fullName>
    </submittedName>
</protein>
<organism evidence="2 3">
    <name type="scientific">Arthrobacter cavernae</name>
    <dbReference type="NCBI Taxonomy" id="2817681"/>
    <lineage>
        <taxon>Bacteria</taxon>
        <taxon>Bacillati</taxon>
        <taxon>Actinomycetota</taxon>
        <taxon>Actinomycetes</taxon>
        <taxon>Micrococcales</taxon>
        <taxon>Micrococcaceae</taxon>
        <taxon>Arthrobacter</taxon>
    </lineage>
</organism>
<gene>
    <name evidence="2" type="ORF">J1902_05755</name>
</gene>
<feature type="transmembrane region" description="Helical" evidence="1">
    <location>
        <begin position="21"/>
        <end position="41"/>
    </location>
</feature>
<evidence type="ECO:0000256" key="1">
    <source>
        <dbReference type="SAM" id="Phobius"/>
    </source>
</evidence>
<name>A0A939KJ98_9MICC</name>
<dbReference type="RefSeq" id="WP_207615302.1">
    <property type="nucleotide sequence ID" value="NZ_JAFNLL010000010.1"/>
</dbReference>
<keyword evidence="3" id="KW-1185">Reference proteome</keyword>
<keyword evidence="1" id="KW-0812">Transmembrane</keyword>
<feature type="transmembrane region" description="Helical" evidence="1">
    <location>
        <begin position="109"/>
        <end position="141"/>
    </location>
</feature>
<reference evidence="2" key="1">
    <citation type="submission" date="2021-03" db="EMBL/GenBank/DDBJ databases">
        <title>A new species, PO-11, isolated from a karst cave deposit.</title>
        <authorList>
            <person name="Zhaoxiaoyong W."/>
        </authorList>
    </citation>
    <scope>NUCLEOTIDE SEQUENCE</scope>
    <source>
        <strain evidence="2">PO-11</strain>
    </source>
</reference>
<keyword evidence="1" id="KW-1133">Transmembrane helix</keyword>